<dbReference type="GO" id="GO:0005509">
    <property type="term" value="F:calcium ion binding"/>
    <property type="evidence" value="ECO:0007669"/>
    <property type="project" value="UniProtKB-UniRule"/>
</dbReference>
<dbReference type="InterPro" id="IPR020894">
    <property type="entry name" value="Cadherin_CS"/>
</dbReference>
<dbReference type="CDD" id="cd11304">
    <property type="entry name" value="Cadherin_repeat"/>
    <property type="match status" value="3"/>
</dbReference>
<reference evidence="10" key="2">
    <citation type="submission" date="2025-09" db="UniProtKB">
        <authorList>
            <consortium name="Ensembl"/>
        </authorList>
    </citation>
    <scope>IDENTIFICATION</scope>
</reference>
<evidence type="ECO:0000256" key="2">
    <source>
        <dbReference type="ARBA" id="ARBA00022692"/>
    </source>
</evidence>
<protein>
    <recommendedName>
        <fullName evidence="9">Cadherin domain-containing protein</fullName>
    </recommendedName>
</protein>
<keyword evidence="11" id="KW-1185">Reference proteome</keyword>
<keyword evidence="3" id="KW-0677">Repeat</keyword>
<name>A0A3B5L0T1_9TELE</name>
<keyword evidence="4 8" id="KW-0106">Calcium</keyword>
<dbReference type="FunFam" id="2.60.40.60:FF:000129">
    <property type="entry name" value="protocadherin alpha-C2 isoform X1"/>
    <property type="match status" value="1"/>
</dbReference>
<dbReference type="PANTHER" id="PTHR24028">
    <property type="entry name" value="CADHERIN-87A"/>
    <property type="match status" value="1"/>
</dbReference>
<dbReference type="PRINTS" id="PR00205">
    <property type="entry name" value="CADHERIN"/>
</dbReference>
<feature type="domain" description="Cadherin" evidence="9">
    <location>
        <begin position="211"/>
        <end position="301"/>
    </location>
</feature>
<evidence type="ECO:0000256" key="4">
    <source>
        <dbReference type="ARBA" id="ARBA00022837"/>
    </source>
</evidence>
<dbReference type="PROSITE" id="PS50268">
    <property type="entry name" value="CADHERIN_2"/>
    <property type="match status" value="3"/>
</dbReference>
<comment type="subcellular location">
    <subcellularLocation>
        <location evidence="1">Membrane</location>
        <topology evidence="1">Single-pass membrane protein</topology>
    </subcellularLocation>
</comment>
<dbReference type="SMART" id="SM00112">
    <property type="entry name" value="CA"/>
    <property type="match status" value="3"/>
</dbReference>
<dbReference type="GeneTree" id="ENSGT00940000164173"/>
<dbReference type="GO" id="GO:0007156">
    <property type="term" value="P:homophilic cell adhesion via plasma membrane adhesion molecules"/>
    <property type="evidence" value="ECO:0007669"/>
    <property type="project" value="InterPro"/>
</dbReference>
<evidence type="ECO:0000256" key="3">
    <source>
        <dbReference type="ARBA" id="ARBA00022737"/>
    </source>
</evidence>
<organism evidence="10 11">
    <name type="scientific">Xiphophorus couchianus</name>
    <name type="common">Monterrey platyfish</name>
    <dbReference type="NCBI Taxonomy" id="32473"/>
    <lineage>
        <taxon>Eukaryota</taxon>
        <taxon>Metazoa</taxon>
        <taxon>Chordata</taxon>
        <taxon>Craniata</taxon>
        <taxon>Vertebrata</taxon>
        <taxon>Euteleostomi</taxon>
        <taxon>Actinopterygii</taxon>
        <taxon>Neopterygii</taxon>
        <taxon>Teleostei</taxon>
        <taxon>Neoteleostei</taxon>
        <taxon>Acanthomorphata</taxon>
        <taxon>Ovalentaria</taxon>
        <taxon>Atherinomorphae</taxon>
        <taxon>Cyprinodontiformes</taxon>
        <taxon>Poeciliidae</taxon>
        <taxon>Poeciliinae</taxon>
        <taxon>Xiphophorus</taxon>
    </lineage>
</organism>
<dbReference type="InterPro" id="IPR015919">
    <property type="entry name" value="Cadherin-like_sf"/>
</dbReference>
<dbReference type="Pfam" id="PF00028">
    <property type="entry name" value="Cadherin"/>
    <property type="match status" value="3"/>
</dbReference>
<dbReference type="InterPro" id="IPR050174">
    <property type="entry name" value="Protocadherin/Cadherin-CA"/>
</dbReference>
<keyword evidence="7" id="KW-0325">Glycoprotein</keyword>
<evidence type="ECO:0000256" key="5">
    <source>
        <dbReference type="ARBA" id="ARBA00022989"/>
    </source>
</evidence>
<dbReference type="STRING" id="32473.ENSXCOP00000003486"/>
<dbReference type="Gene3D" id="2.60.40.60">
    <property type="entry name" value="Cadherins"/>
    <property type="match status" value="3"/>
</dbReference>
<accession>A0A3B5L0T1</accession>
<feature type="domain" description="Cadherin" evidence="9">
    <location>
        <begin position="79"/>
        <end position="183"/>
    </location>
</feature>
<evidence type="ECO:0000259" key="9">
    <source>
        <dbReference type="PROSITE" id="PS50268"/>
    </source>
</evidence>
<feature type="domain" description="Cadherin" evidence="9">
    <location>
        <begin position="2"/>
        <end position="78"/>
    </location>
</feature>
<evidence type="ECO:0000313" key="10">
    <source>
        <dbReference type="Ensembl" id="ENSXCOP00000003486.1"/>
    </source>
</evidence>
<evidence type="ECO:0000256" key="1">
    <source>
        <dbReference type="ARBA" id="ARBA00004167"/>
    </source>
</evidence>
<dbReference type="PANTHER" id="PTHR24028:SF287">
    <property type="entry name" value="CADHERIN-RELATED NEURONAL RECEPTOR VARIABLE 1-RELATED"/>
    <property type="match status" value="1"/>
</dbReference>
<evidence type="ECO:0000313" key="11">
    <source>
        <dbReference type="Proteomes" id="UP000261380"/>
    </source>
</evidence>
<evidence type="ECO:0000256" key="8">
    <source>
        <dbReference type="PROSITE-ProRule" id="PRU00043"/>
    </source>
</evidence>
<dbReference type="Ensembl" id="ENSXCOT00000003524.1">
    <property type="protein sequence ID" value="ENSXCOP00000003486.1"/>
    <property type="gene ID" value="ENSXCOG00000002754.1"/>
</dbReference>
<dbReference type="GO" id="GO:0005886">
    <property type="term" value="C:plasma membrane"/>
    <property type="evidence" value="ECO:0007669"/>
    <property type="project" value="InterPro"/>
</dbReference>
<dbReference type="FunFam" id="2.60.40.60:FF:000001">
    <property type="entry name" value="Protocadherin alpha 2"/>
    <property type="match status" value="1"/>
</dbReference>
<proteinExistence type="predicted"/>
<keyword evidence="2" id="KW-0812">Transmembrane</keyword>
<dbReference type="SUPFAM" id="SSF49313">
    <property type="entry name" value="Cadherin-like"/>
    <property type="match status" value="3"/>
</dbReference>
<dbReference type="AlphaFoldDB" id="A0A3B5L0T1"/>
<dbReference type="Proteomes" id="UP000261380">
    <property type="component" value="Unplaced"/>
</dbReference>
<keyword evidence="5" id="KW-1133">Transmembrane helix</keyword>
<reference evidence="10" key="1">
    <citation type="submission" date="2025-08" db="UniProtKB">
        <authorList>
            <consortium name="Ensembl"/>
        </authorList>
    </citation>
    <scope>IDENTIFICATION</scope>
</reference>
<evidence type="ECO:0000256" key="6">
    <source>
        <dbReference type="ARBA" id="ARBA00023136"/>
    </source>
</evidence>
<evidence type="ECO:0000256" key="7">
    <source>
        <dbReference type="ARBA" id="ARBA00023180"/>
    </source>
</evidence>
<dbReference type="GO" id="GO:0009653">
    <property type="term" value="P:anatomical structure morphogenesis"/>
    <property type="evidence" value="ECO:0007669"/>
    <property type="project" value="UniProtKB-ARBA"/>
</dbReference>
<dbReference type="InterPro" id="IPR002126">
    <property type="entry name" value="Cadherin-like_dom"/>
</dbReference>
<keyword evidence="6" id="KW-0472">Membrane</keyword>
<dbReference type="PROSITE" id="PS00232">
    <property type="entry name" value="CADHERIN_1"/>
    <property type="match status" value="2"/>
</dbReference>
<sequence length="329" mass="36562">MNGQVLYTLSAIGRGKLNELFAIDGKSGTVRNIKNIDFEENNAFEIRVQASDRAIFPMTSHAKLLIEVLDVNDNSPEITVTSLLNRVKEDASIGTAIAFVSVFDRDSGKNGIVNCKISNTVPFKLELNYKNYYSLVVDGALDRERAAHYNISIRATDEGNPSLSSISFILVIVSDVNDNNPYFTENAIHVFIKENKIIILSDVNDNAPQFSEAVTNMYVRENSPVGTVLKAVYANDADASENSMVSYSIISNNNFVPLSTMIDVNSETGKIVSLQTFNYEEMKTFQFKVQATDSGVPPLRSNDLYSNRTYFAAHLPNQIFFSIILFSKI</sequence>